<feature type="chain" id="PRO_5029657949" evidence="5">
    <location>
        <begin position="19"/>
        <end position="284"/>
    </location>
</feature>
<evidence type="ECO:0000256" key="4">
    <source>
        <dbReference type="ARBA" id="ARBA00022807"/>
    </source>
</evidence>
<dbReference type="GO" id="GO:0006508">
    <property type="term" value="P:proteolysis"/>
    <property type="evidence" value="ECO:0007669"/>
    <property type="project" value="UniProtKB-KW"/>
</dbReference>
<dbReference type="SMART" id="SM00645">
    <property type="entry name" value="Pept_C1"/>
    <property type="match status" value="1"/>
</dbReference>
<evidence type="ECO:0000256" key="1">
    <source>
        <dbReference type="ARBA" id="ARBA00008455"/>
    </source>
</evidence>
<dbReference type="Proteomes" id="UP000593567">
    <property type="component" value="Unassembled WGS sequence"/>
</dbReference>
<dbReference type="EMBL" id="VXIV02002656">
    <property type="protein sequence ID" value="KAF6023868.1"/>
    <property type="molecule type" value="Genomic_DNA"/>
</dbReference>
<proteinExistence type="inferred from homology"/>
<organism evidence="7 8">
    <name type="scientific">Bugula neritina</name>
    <name type="common">Brown bryozoan</name>
    <name type="synonym">Sertularia neritina</name>
    <dbReference type="NCBI Taxonomy" id="10212"/>
    <lineage>
        <taxon>Eukaryota</taxon>
        <taxon>Metazoa</taxon>
        <taxon>Spiralia</taxon>
        <taxon>Lophotrochozoa</taxon>
        <taxon>Bryozoa</taxon>
        <taxon>Gymnolaemata</taxon>
        <taxon>Cheilostomatida</taxon>
        <taxon>Flustrina</taxon>
        <taxon>Buguloidea</taxon>
        <taxon>Bugulidae</taxon>
        <taxon>Bugula</taxon>
    </lineage>
</organism>
<keyword evidence="5" id="KW-0732">Signal</keyword>
<dbReference type="CDD" id="cd02248">
    <property type="entry name" value="Peptidase_C1A"/>
    <property type="match status" value="1"/>
</dbReference>
<dbReference type="PRINTS" id="PR00705">
    <property type="entry name" value="PAPAIN"/>
</dbReference>
<dbReference type="InterPro" id="IPR000668">
    <property type="entry name" value="Peptidase_C1A_C"/>
</dbReference>
<feature type="domain" description="Peptidase C1A papain C-terminal" evidence="6">
    <location>
        <begin position="66"/>
        <end position="278"/>
    </location>
</feature>
<reference evidence="7" key="1">
    <citation type="submission" date="2020-06" db="EMBL/GenBank/DDBJ databases">
        <title>Draft genome of Bugula neritina, a colonial animal packing powerful symbionts and potential medicines.</title>
        <authorList>
            <person name="Rayko M."/>
        </authorList>
    </citation>
    <scope>NUCLEOTIDE SEQUENCE [LARGE SCALE GENOMIC DNA]</scope>
    <source>
        <strain evidence="7">Kwan_BN1</strain>
    </source>
</reference>
<accession>A0A7J7JER5</accession>
<dbReference type="InterPro" id="IPR039417">
    <property type="entry name" value="Peptidase_C1A_papain-like"/>
</dbReference>
<comment type="caution">
    <text evidence="7">The sequence shown here is derived from an EMBL/GenBank/DDBJ whole genome shotgun (WGS) entry which is preliminary data.</text>
</comment>
<dbReference type="Gene3D" id="3.90.70.10">
    <property type="entry name" value="Cysteine proteinases"/>
    <property type="match status" value="1"/>
</dbReference>
<dbReference type="InterPro" id="IPR038765">
    <property type="entry name" value="Papain-like_cys_pep_sf"/>
</dbReference>
<evidence type="ECO:0000256" key="5">
    <source>
        <dbReference type="SAM" id="SignalP"/>
    </source>
</evidence>
<sequence>MRTFLLLIIFQFFEVIVGGDRKALFPSTPPTSHIYNLSKEEFIERYLSSYKPSAPNSQCQSTLSHLPQKWDWREKGYVSPVRNQKSCGGCWAFAVTETIESAAAKKFNASAPVLSVQQIIDCDPTNKGCKGGYTCTSLKWLTTSNKLVVPQSDYPLTDETEKCLSTNSSKSGVLVENFQCCQAFKNETNLLLLLYKYGPLVAGVDASTWNEYMGGIIQYHCGTSINHAVQIVGYDLTGDVPYYIIKNSWGDDWGHNGYVYLRIGGNTCGITQGINSVTDVRWLK</sequence>
<evidence type="ECO:0000256" key="2">
    <source>
        <dbReference type="ARBA" id="ARBA00022670"/>
    </source>
</evidence>
<dbReference type="PROSITE" id="PS00139">
    <property type="entry name" value="THIOL_PROTEASE_CYS"/>
    <property type="match status" value="1"/>
</dbReference>
<keyword evidence="2" id="KW-0645">Protease</keyword>
<dbReference type="AlphaFoldDB" id="A0A7J7JER5"/>
<dbReference type="GO" id="GO:0008234">
    <property type="term" value="F:cysteine-type peptidase activity"/>
    <property type="evidence" value="ECO:0007669"/>
    <property type="project" value="UniProtKB-KW"/>
</dbReference>
<dbReference type="InterPro" id="IPR025660">
    <property type="entry name" value="Pept_his_AS"/>
</dbReference>
<protein>
    <submittedName>
        <fullName evidence="7">CTSO</fullName>
    </submittedName>
</protein>
<evidence type="ECO:0000256" key="3">
    <source>
        <dbReference type="ARBA" id="ARBA00022801"/>
    </source>
</evidence>
<dbReference type="OrthoDB" id="498368at2759"/>
<dbReference type="InterPro" id="IPR000169">
    <property type="entry name" value="Pept_cys_AS"/>
</dbReference>
<keyword evidence="8" id="KW-1185">Reference proteome</keyword>
<evidence type="ECO:0000313" key="7">
    <source>
        <dbReference type="EMBL" id="KAF6023868.1"/>
    </source>
</evidence>
<evidence type="ECO:0000313" key="8">
    <source>
        <dbReference type="Proteomes" id="UP000593567"/>
    </source>
</evidence>
<keyword evidence="4" id="KW-0788">Thiol protease</keyword>
<dbReference type="SUPFAM" id="SSF54001">
    <property type="entry name" value="Cysteine proteinases"/>
    <property type="match status" value="1"/>
</dbReference>
<dbReference type="InterPro" id="IPR013128">
    <property type="entry name" value="Peptidase_C1A"/>
</dbReference>
<comment type="similarity">
    <text evidence="1">Belongs to the peptidase C1 family.</text>
</comment>
<dbReference type="PANTHER" id="PTHR12411">
    <property type="entry name" value="CYSTEINE PROTEASE FAMILY C1-RELATED"/>
    <property type="match status" value="1"/>
</dbReference>
<name>A0A7J7JER5_BUGNE</name>
<keyword evidence="3" id="KW-0378">Hydrolase</keyword>
<gene>
    <name evidence="7" type="ORF">EB796_017830</name>
</gene>
<dbReference type="Pfam" id="PF00112">
    <property type="entry name" value="Peptidase_C1"/>
    <property type="match status" value="1"/>
</dbReference>
<dbReference type="PROSITE" id="PS00639">
    <property type="entry name" value="THIOL_PROTEASE_HIS"/>
    <property type="match status" value="1"/>
</dbReference>
<evidence type="ECO:0000259" key="6">
    <source>
        <dbReference type="SMART" id="SM00645"/>
    </source>
</evidence>
<feature type="signal peptide" evidence="5">
    <location>
        <begin position="1"/>
        <end position="18"/>
    </location>
</feature>